<feature type="domain" description="FDX-ACB" evidence="20">
    <location>
        <begin position="709"/>
        <end position="801"/>
    </location>
</feature>
<evidence type="ECO:0000259" key="19">
    <source>
        <dbReference type="PROSITE" id="PS50886"/>
    </source>
</evidence>
<evidence type="ECO:0000256" key="12">
    <source>
        <dbReference type="ARBA" id="ARBA00022840"/>
    </source>
</evidence>
<dbReference type="SMART" id="SM00873">
    <property type="entry name" value="B3_4"/>
    <property type="match status" value="1"/>
</dbReference>
<dbReference type="InterPro" id="IPR005147">
    <property type="entry name" value="tRNA_synthase_B5-dom"/>
</dbReference>
<dbReference type="Gene3D" id="3.50.40.10">
    <property type="entry name" value="Phenylalanyl-trna Synthetase, Chain B, domain 3"/>
    <property type="match status" value="1"/>
</dbReference>
<comment type="catalytic activity">
    <reaction evidence="18">
        <text>tRNA(Phe) + L-phenylalanine + ATP = L-phenylalanyl-tRNA(Phe) + AMP + diphosphate + H(+)</text>
        <dbReference type="Rhea" id="RHEA:19413"/>
        <dbReference type="Rhea" id="RHEA-COMP:9668"/>
        <dbReference type="Rhea" id="RHEA-COMP:9699"/>
        <dbReference type="ChEBI" id="CHEBI:15378"/>
        <dbReference type="ChEBI" id="CHEBI:30616"/>
        <dbReference type="ChEBI" id="CHEBI:33019"/>
        <dbReference type="ChEBI" id="CHEBI:58095"/>
        <dbReference type="ChEBI" id="CHEBI:78442"/>
        <dbReference type="ChEBI" id="CHEBI:78531"/>
        <dbReference type="ChEBI" id="CHEBI:456215"/>
        <dbReference type="EC" id="6.1.1.20"/>
    </reaction>
</comment>
<comment type="similarity">
    <text evidence="3">Belongs to the phenylalanyl-tRNA synthetase beta subunit family. Type 1 subfamily.</text>
</comment>
<keyword evidence="11" id="KW-0547">Nucleotide-binding</keyword>
<keyword evidence="16 22" id="KW-0030">Aminoacyl-tRNA synthetase</keyword>
<reference evidence="22" key="1">
    <citation type="journal article" date="2015" name="Proc. Natl. Acad. Sci. U.S.A.">
        <title>Networks of energetic and metabolic interactions define dynamics in microbial communities.</title>
        <authorList>
            <person name="Embree M."/>
            <person name="Liu J.K."/>
            <person name="Al-Bassam M.M."/>
            <person name="Zengler K."/>
        </authorList>
    </citation>
    <scope>NUCLEOTIDE SEQUENCE</scope>
</reference>
<dbReference type="InterPro" id="IPR020825">
    <property type="entry name" value="Phe-tRNA_synthase-like_B3/B4"/>
</dbReference>
<evidence type="ECO:0000256" key="16">
    <source>
        <dbReference type="ARBA" id="ARBA00023146"/>
    </source>
</evidence>
<dbReference type="InterPro" id="IPR045864">
    <property type="entry name" value="aa-tRNA-synth_II/BPL/LPL"/>
</dbReference>
<dbReference type="Pfam" id="PF03147">
    <property type="entry name" value="FDX-ACB"/>
    <property type="match status" value="1"/>
</dbReference>
<dbReference type="GO" id="GO:0000049">
    <property type="term" value="F:tRNA binding"/>
    <property type="evidence" value="ECO:0007669"/>
    <property type="project" value="UniProtKB-KW"/>
</dbReference>
<dbReference type="InterPro" id="IPR036690">
    <property type="entry name" value="Fdx_antiC-bd_sf"/>
</dbReference>
<dbReference type="PROSITE" id="PS51447">
    <property type="entry name" value="FDX_ACB"/>
    <property type="match status" value="1"/>
</dbReference>
<dbReference type="GO" id="GO:0005524">
    <property type="term" value="F:ATP binding"/>
    <property type="evidence" value="ECO:0007669"/>
    <property type="project" value="UniProtKB-KW"/>
</dbReference>
<dbReference type="SUPFAM" id="SSF54991">
    <property type="entry name" value="Anticodon-binding domain of PheRS"/>
    <property type="match status" value="1"/>
</dbReference>
<dbReference type="GO" id="GO:0006432">
    <property type="term" value="P:phenylalanyl-tRNA aminoacylation"/>
    <property type="evidence" value="ECO:0007669"/>
    <property type="project" value="InterPro"/>
</dbReference>
<keyword evidence="7" id="KW-0963">Cytoplasm</keyword>
<dbReference type="InterPro" id="IPR045060">
    <property type="entry name" value="Phe-tRNA-ligase_IIc_bsu"/>
</dbReference>
<dbReference type="SMART" id="SM00874">
    <property type="entry name" value="B5"/>
    <property type="match status" value="1"/>
</dbReference>
<dbReference type="Gene3D" id="3.30.56.10">
    <property type="match status" value="2"/>
</dbReference>
<dbReference type="Pfam" id="PF03484">
    <property type="entry name" value="B5"/>
    <property type="match status" value="1"/>
</dbReference>
<dbReference type="Pfam" id="PF17759">
    <property type="entry name" value="tRNA_synthFbeta"/>
    <property type="match status" value="1"/>
</dbReference>
<keyword evidence="15" id="KW-0648">Protein biosynthesis</keyword>
<organism evidence="22">
    <name type="scientific">hydrocarbon metagenome</name>
    <dbReference type="NCBI Taxonomy" id="938273"/>
    <lineage>
        <taxon>unclassified sequences</taxon>
        <taxon>metagenomes</taxon>
        <taxon>ecological metagenomes</taxon>
    </lineage>
</organism>
<dbReference type="EMBL" id="LNQE01000898">
    <property type="protein sequence ID" value="KUG23574.1"/>
    <property type="molecule type" value="Genomic_DNA"/>
</dbReference>
<evidence type="ECO:0000256" key="13">
    <source>
        <dbReference type="ARBA" id="ARBA00022842"/>
    </source>
</evidence>
<evidence type="ECO:0000256" key="17">
    <source>
        <dbReference type="ARBA" id="ARBA00033189"/>
    </source>
</evidence>
<evidence type="ECO:0000256" key="6">
    <source>
        <dbReference type="ARBA" id="ARBA00017032"/>
    </source>
</evidence>
<dbReference type="AlphaFoldDB" id="A0A0W8FRR8"/>
<dbReference type="GO" id="GO:0000287">
    <property type="term" value="F:magnesium ion binding"/>
    <property type="evidence" value="ECO:0007669"/>
    <property type="project" value="InterPro"/>
</dbReference>
<dbReference type="CDD" id="cd02796">
    <property type="entry name" value="tRNA_bind_bactPheRS"/>
    <property type="match status" value="1"/>
</dbReference>
<evidence type="ECO:0000256" key="7">
    <source>
        <dbReference type="ARBA" id="ARBA00022490"/>
    </source>
</evidence>
<dbReference type="SUPFAM" id="SSF50249">
    <property type="entry name" value="Nucleic acid-binding proteins"/>
    <property type="match status" value="1"/>
</dbReference>
<evidence type="ECO:0000256" key="8">
    <source>
        <dbReference type="ARBA" id="ARBA00022555"/>
    </source>
</evidence>
<dbReference type="FunFam" id="3.50.40.10:FF:000001">
    <property type="entry name" value="Phenylalanine--tRNA ligase beta subunit"/>
    <property type="match status" value="1"/>
</dbReference>
<evidence type="ECO:0000256" key="1">
    <source>
        <dbReference type="ARBA" id="ARBA00001946"/>
    </source>
</evidence>
<evidence type="ECO:0000256" key="2">
    <source>
        <dbReference type="ARBA" id="ARBA00004496"/>
    </source>
</evidence>
<gene>
    <name evidence="22" type="ORF">ASZ90_006622</name>
</gene>
<dbReference type="Pfam" id="PF01588">
    <property type="entry name" value="tRNA_bind"/>
    <property type="match status" value="1"/>
</dbReference>
<comment type="caution">
    <text evidence="22">The sequence shown here is derived from an EMBL/GenBank/DDBJ whole genome shotgun (WGS) entry which is preliminary data.</text>
</comment>
<keyword evidence="9 22" id="KW-0436">Ligase</keyword>
<dbReference type="GO" id="GO:0004826">
    <property type="term" value="F:phenylalanine-tRNA ligase activity"/>
    <property type="evidence" value="ECO:0007669"/>
    <property type="project" value="UniProtKB-EC"/>
</dbReference>
<evidence type="ECO:0000259" key="21">
    <source>
        <dbReference type="PROSITE" id="PS51483"/>
    </source>
</evidence>
<evidence type="ECO:0000256" key="3">
    <source>
        <dbReference type="ARBA" id="ARBA00008653"/>
    </source>
</evidence>
<dbReference type="InterPro" id="IPR041616">
    <property type="entry name" value="PheRS_beta_core"/>
</dbReference>
<keyword evidence="12" id="KW-0067">ATP-binding</keyword>
<dbReference type="CDD" id="cd00769">
    <property type="entry name" value="PheRS_beta_core"/>
    <property type="match status" value="1"/>
</dbReference>
<evidence type="ECO:0000256" key="14">
    <source>
        <dbReference type="ARBA" id="ARBA00022884"/>
    </source>
</evidence>
<dbReference type="InterPro" id="IPR012340">
    <property type="entry name" value="NA-bd_OB-fold"/>
</dbReference>
<dbReference type="SUPFAM" id="SSF56037">
    <property type="entry name" value="PheT/TilS domain"/>
    <property type="match status" value="1"/>
</dbReference>
<dbReference type="PROSITE" id="PS50886">
    <property type="entry name" value="TRBD"/>
    <property type="match status" value="1"/>
</dbReference>
<accession>A0A0W8FRR8</accession>
<dbReference type="Gene3D" id="3.30.70.380">
    <property type="entry name" value="Ferrodoxin-fold anticodon-binding domain"/>
    <property type="match status" value="1"/>
</dbReference>
<dbReference type="InterPro" id="IPR005146">
    <property type="entry name" value="B3/B4_tRNA-bd"/>
</dbReference>
<keyword evidence="14" id="KW-0694">RNA-binding</keyword>
<dbReference type="NCBIfam" id="NF045760">
    <property type="entry name" value="YtpR"/>
    <property type="match status" value="1"/>
</dbReference>
<dbReference type="PANTHER" id="PTHR10947:SF0">
    <property type="entry name" value="PHENYLALANINE--TRNA LIGASE BETA SUBUNIT"/>
    <property type="match status" value="1"/>
</dbReference>
<proteinExistence type="inferred from homology"/>
<comment type="cofactor">
    <cofactor evidence="1">
        <name>Mg(2+)</name>
        <dbReference type="ChEBI" id="CHEBI:18420"/>
    </cofactor>
</comment>
<dbReference type="EC" id="6.1.1.20" evidence="5"/>
<evidence type="ECO:0000256" key="9">
    <source>
        <dbReference type="ARBA" id="ARBA00022598"/>
    </source>
</evidence>
<dbReference type="InterPro" id="IPR004532">
    <property type="entry name" value="Phe-tRNA-ligase_IIc_bsu_bact"/>
</dbReference>
<name>A0A0W8FRR8_9ZZZZ</name>
<comment type="subcellular location">
    <subcellularLocation>
        <location evidence="2">Cytoplasm</location>
    </subcellularLocation>
</comment>
<evidence type="ECO:0000256" key="15">
    <source>
        <dbReference type="ARBA" id="ARBA00022917"/>
    </source>
</evidence>
<dbReference type="InterPro" id="IPR033714">
    <property type="entry name" value="tRNA_bind_bactPheRS"/>
</dbReference>
<keyword evidence="13" id="KW-0460">Magnesium</keyword>
<dbReference type="FunFam" id="2.40.50.140:FF:000045">
    <property type="entry name" value="Phenylalanine--tRNA ligase beta subunit"/>
    <property type="match status" value="1"/>
</dbReference>
<dbReference type="Gene3D" id="3.30.930.10">
    <property type="entry name" value="Bira Bifunctional Protein, Domain 2"/>
    <property type="match status" value="1"/>
</dbReference>
<dbReference type="SUPFAM" id="SSF55681">
    <property type="entry name" value="Class II aaRS and biotin synthetases"/>
    <property type="match status" value="1"/>
</dbReference>
<evidence type="ECO:0000259" key="20">
    <source>
        <dbReference type="PROSITE" id="PS51447"/>
    </source>
</evidence>
<dbReference type="InterPro" id="IPR002547">
    <property type="entry name" value="tRNA-bd_dom"/>
</dbReference>
<evidence type="ECO:0000256" key="11">
    <source>
        <dbReference type="ARBA" id="ARBA00022741"/>
    </source>
</evidence>
<dbReference type="SUPFAM" id="SSF46955">
    <property type="entry name" value="Putative DNA-binding domain"/>
    <property type="match status" value="1"/>
</dbReference>
<dbReference type="PROSITE" id="PS51483">
    <property type="entry name" value="B5"/>
    <property type="match status" value="1"/>
</dbReference>
<feature type="domain" description="B5" evidence="21">
    <location>
        <begin position="402"/>
        <end position="478"/>
    </location>
</feature>
<dbReference type="PANTHER" id="PTHR10947">
    <property type="entry name" value="PHENYLALANYL-TRNA SYNTHETASE BETA CHAIN AND LEUCINE-RICH REPEAT-CONTAINING PROTEIN 47"/>
    <property type="match status" value="1"/>
</dbReference>
<evidence type="ECO:0000256" key="10">
    <source>
        <dbReference type="ARBA" id="ARBA00022723"/>
    </source>
</evidence>
<evidence type="ECO:0000313" key="22">
    <source>
        <dbReference type="EMBL" id="KUG23574.1"/>
    </source>
</evidence>
<dbReference type="HAMAP" id="MF_00283">
    <property type="entry name" value="Phe_tRNA_synth_beta1"/>
    <property type="match status" value="1"/>
</dbReference>
<evidence type="ECO:0000256" key="5">
    <source>
        <dbReference type="ARBA" id="ARBA00012814"/>
    </source>
</evidence>
<evidence type="ECO:0000256" key="18">
    <source>
        <dbReference type="ARBA" id="ARBA00049255"/>
    </source>
</evidence>
<dbReference type="NCBIfam" id="TIGR00472">
    <property type="entry name" value="pheT_bact"/>
    <property type="match status" value="1"/>
</dbReference>
<feature type="domain" description="TRNA-binding" evidence="19">
    <location>
        <begin position="39"/>
        <end position="147"/>
    </location>
</feature>
<evidence type="ECO:0000256" key="4">
    <source>
        <dbReference type="ARBA" id="ARBA00011209"/>
    </source>
</evidence>
<dbReference type="FunFam" id="3.30.930.10:FF:000022">
    <property type="entry name" value="Phenylalanine--tRNA ligase beta subunit"/>
    <property type="match status" value="1"/>
</dbReference>
<dbReference type="FunFam" id="3.30.56.10:FF:000002">
    <property type="entry name" value="Phenylalanine--tRNA ligase beta subunit"/>
    <property type="match status" value="1"/>
</dbReference>
<dbReference type="InterPro" id="IPR005121">
    <property type="entry name" value="Fdx_antiC-bd"/>
</dbReference>
<dbReference type="GO" id="GO:0009328">
    <property type="term" value="C:phenylalanine-tRNA ligase complex"/>
    <property type="evidence" value="ECO:0007669"/>
    <property type="project" value="TreeGrafter"/>
</dbReference>
<dbReference type="SMART" id="SM00896">
    <property type="entry name" value="FDX-ACB"/>
    <property type="match status" value="1"/>
</dbReference>
<dbReference type="InterPro" id="IPR009061">
    <property type="entry name" value="DNA-bd_dom_put_sf"/>
</dbReference>
<dbReference type="Pfam" id="PF03483">
    <property type="entry name" value="B3_4"/>
    <property type="match status" value="1"/>
</dbReference>
<keyword evidence="10" id="KW-0479">Metal-binding</keyword>
<protein>
    <recommendedName>
        <fullName evidence="6">Phenylalanine--tRNA ligase beta subunit</fullName>
        <ecNumber evidence="5">6.1.1.20</ecNumber>
    </recommendedName>
    <alternativeName>
        <fullName evidence="17">Phenylalanyl-tRNA synthetase beta subunit</fullName>
    </alternativeName>
</protein>
<keyword evidence="8" id="KW-0820">tRNA-binding</keyword>
<dbReference type="Gene3D" id="2.40.50.140">
    <property type="entry name" value="Nucleic acid-binding proteins"/>
    <property type="match status" value="1"/>
</dbReference>
<comment type="subunit">
    <text evidence="4">Tetramer of two alpha and two beta subunits.</text>
</comment>
<sequence length="802" mass="89478">MLVSLKWLKDYVDIELTSEELAHRLTMSGLEVEEIKTIRPHFSGVVVAKIISVKSHPSADRLLLCSVSDGVETYPVVCGAKNISVGNIVPLAKVGAVIPGGYTIKSSLLRGEKSDGMLCSEAELEIGDDESGIMHLSVDLKLGLPLEKALNIEDTVLDVNVTPNRSDCLNMLGIAREVAAITGKKIKLPTVKIKESSTDINSMASVKIIDADFCPRYTARMIKNVKIGPSPVWMKTRLEAAGFRAINNIVDVTNFVMLEMGQPLHAFDFRFLEKGKIIVRKSKENEEFISLDGKARNLPADTVLICDGVKPVAIGGVMGGLNSEVKEDTQVVLLESAYFNPSSIRKSSRKMAMPTDAAFRFERGIDPEGVVNALNRATQLIAELAGGTIYKNYIDEYPKKIQSAKNIPLRLDRIRQIIGTEIKAKDVTRILRSIDMVLKQKGKGSYLVTPPTCRVDISREVDLIEEVIRLYGYDRVPVTLPAIDVKEMEFLPRLDLEERIRQILTGSGYTEIVNYSFESPQAADILCLPENDDRRQTVRIKNPLGEDLSAMRTTMIYGLLETTKKNANNGSFDLKIFEIGRVFLNSRETELPEEKNMIAGLLTGKINDEFWSSGNTVDFYTLKGSLENIFFDLKINHCRYISASTEPFLHPGKSCGIYLNDKKIGFLGEVHPDVLEKIDIRNNLYLFEINLDILVNTYLEKKILYNEISKFPAVTRDAAFIIPDTMEADQMINIVLGQKEDLLENIIIFDVYKGKGITEGKSLGLRFSYRAPGRTLTDLEINAVHERIVQNTVTQTGARIRT</sequence>